<feature type="transmembrane region" description="Helical" evidence="1">
    <location>
        <begin position="604"/>
        <end position="626"/>
    </location>
</feature>
<accession>A0ABS9E0P5</accession>
<feature type="domain" description="DUF4159" evidence="3">
    <location>
        <begin position="662"/>
        <end position="872"/>
    </location>
</feature>
<evidence type="ECO:0000313" key="5">
    <source>
        <dbReference type="Proteomes" id="UP001521209"/>
    </source>
</evidence>
<keyword evidence="1" id="KW-0472">Membrane</keyword>
<dbReference type="Pfam" id="PF13709">
    <property type="entry name" value="DUF4159"/>
    <property type="match status" value="1"/>
</dbReference>
<evidence type="ECO:0000256" key="1">
    <source>
        <dbReference type="SAM" id="Phobius"/>
    </source>
</evidence>
<dbReference type="NCBIfam" id="TIGR02226">
    <property type="entry name" value="two_anch"/>
    <property type="match status" value="1"/>
</dbReference>
<dbReference type="Gene3D" id="3.40.50.12140">
    <property type="entry name" value="Domain of unknown function DUF4159"/>
    <property type="match status" value="1"/>
</dbReference>
<feature type="transmembrane region" description="Helical" evidence="1">
    <location>
        <begin position="6"/>
        <end position="26"/>
    </location>
</feature>
<protein>
    <submittedName>
        <fullName evidence="4">DUF4159 domain-containing protein</fullName>
    </submittedName>
</protein>
<feature type="transmembrane region" description="Helical" evidence="1">
    <location>
        <begin position="59"/>
        <end position="78"/>
    </location>
</feature>
<dbReference type="PANTHER" id="PTHR37464">
    <property type="entry name" value="BLL2463 PROTEIN"/>
    <property type="match status" value="1"/>
</dbReference>
<gene>
    <name evidence="4" type="ORF">L2A60_18050</name>
</gene>
<dbReference type="Pfam" id="PF07584">
    <property type="entry name" value="BatA"/>
    <property type="match status" value="1"/>
</dbReference>
<sequence length="892" mass="91823">MTGALSFAAPAVLAGLLLLPALYFLLRATPPAPRRQVFPPLRLLREIAPTERSPVRMPLWLLILRLLVASLVILGFAGPEIVPPRLLPGTGPILLAIDNGWAAAADFPARIAAARRIVEQAGRRGVALLATAPDAAEQKPHATGVLTRAQALAALGAMDAEPWPSDRIADLAAVRAARTRIHDLTGVYVADGLAQPGLGRFIAALDPARIVAAPARGIRLLKPPRIARDGALIARLAVVAQRDRVIQPVLAENASGGALARAIITIRPGSTKGEARIGLPAALANKVVKLVLPGRPAPGGVALLGSGARRVVAGLVAGGTANPEQKLLGALYYIRRALPSGASVRTGTVEQLAESGASTIILADVRLRPPEIGMLQRFMDDGGVVIRFAGPLTATRSDALVPDRLLRGVRALGGALTTGKPEAVAGFAPASPLAGLPAPKSVTVTRQILADPASLDPATVWARLADGTPIILGVRQGRGVLADVLTTANTAWSDWPIAAGFPALIGRLVRLGMGEAPKSGMLKPLRALDGAGRLVVPGSAAQPIEAAGLAQVPVSPAHPPGLWGNVHGAVALDIGGHVPLPEAADYPATVPVTGLDALPRARRFGPAILAAALLLLSADLLISLILRGALRLRVAAIGAVLLLAWGGTARAGEIPPAALATTLAYVKTGDAAIDSVSKAGLAALSDTVNQETAARLGPPRGVVPGTSNLQLYPLLYWPVTGATTPPGKHACAALDAFMASGGLLVIDTDGGGTDEQGSGAGFDPGAREALRRVTACLAIPPLKRLTANDTLAHTFFLTRHFPGRFDGAPVYIAAKGGRDADGVSPVVIGANDWAGAWATDRAGAPMRAMLPGTPGQRLHATWFGINLVMYALTGTYKSDQVQIPAILRRLSR</sequence>
<dbReference type="InterPro" id="IPR024163">
    <property type="entry name" value="Aerotolerance_reg_N"/>
</dbReference>
<dbReference type="Proteomes" id="UP001521209">
    <property type="component" value="Unassembled WGS sequence"/>
</dbReference>
<evidence type="ECO:0000259" key="3">
    <source>
        <dbReference type="Pfam" id="PF13709"/>
    </source>
</evidence>
<dbReference type="EMBL" id="JAKGBZ010000061">
    <property type="protein sequence ID" value="MCF3948571.1"/>
    <property type="molecule type" value="Genomic_DNA"/>
</dbReference>
<keyword evidence="1" id="KW-0812">Transmembrane</keyword>
<evidence type="ECO:0000313" key="4">
    <source>
        <dbReference type="EMBL" id="MCF3948571.1"/>
    </source>
</evidence>
<evidence type="ECO:0000259" key="2">
    <source>
        <dbReference type="Pfam" id="PF07584"/>
    </source>
</evidence>
<dbReference type="InterPro" id="IPR025297">
    <property type="entry name" value="DUF4159"/>
</dbReference>
<keyword evidence="1" id="KW-1133">Transmembrane helix</keyword>
<organism evidence="4 5">
    <name type="scientific">Acidiphilium iwatense</name>
    <dbReference type="NCBI Taxonomy" id="768198"/>
    <lineage>
        <taxon>Bacteria</taxon>
        <taxon>Pseudomonadati</taxon>
        <taxon>Pseudomonadota</taxon>
        <taxon>Alphaproteobacteria</taxon>
        <taxon>Acetobacterales</taxon>
        <taxon>Acidocellaceae</taxon>
        <taxon>Acidiphilium</taxon>
    </lineage>
</organism>
<dbReference type="RefSeq" id="WP_235705852.1">
    <property type="nucleotide sequence ID" value="NZ_JAKGBZ010000061.1"/>
</dbReference>
<keyword evidence="5" id="KW-1185">Reference proteome</keyword>
<feature type="domain" description="Aerotolerance regulator N-terminal" evidence="2">
    <location>
        <begin position="5"/>
        <end position="79"/>
    </location>
</feature>
<dbReference type="InterPro" id="IPR011933">
    <property type="entry name" value="Double_TM_dom"/>
</dbReference>
<name>A0ABS9E0P5_9PROT</name>
<comment type="caution">
    <text evidence="4">The sequence shown here is derived from an EMBL/GenBank/DDBJ whole genome shotgun (WGS) entry which is preliminary data.</text>
</comment>
<reference evidence="4 5" key="1">
    <citation type="submission" date="2022-01" db="EMBL/GenBank/DDBJ databases">
        <authorList>
            <person name="Won M."/>
            <person name="Kim S.-J."/>
            <person name="Kwon S.-W."/>
        </authorList>
    </citation>
    <scope>NUCLEOTIDE SEQUENCE [LARGE SCALE GENOMIC DNA]</scope>
    <source>
        <strain evidence="4 5">KCTC 23505</strain>
    </source>
</reference>
<dbReference type="PANTHER" id="PTHR37464:SF1">
    <property type="entry name" value="BLL2463 PROTEIN"/>
    <property type="match status" value="1"/>
</dbReference>
<proteinExistence type="predicted"/>